<sequence length="532" mass="60297">MKINVARMILSTLFVGLATTAQAAGTLVYCSEGSPSGFDTPQYTSGTTFDASARTVYNGLVGFKRGSTEVIPELAQKWDISEDGLEYTFHLRHGVKFHTTRFFTPTREFKADDVVYTFQRMMDKNHPFRKAYPAEFPYFTDMGMDKNLKSVEKVDDYTVKFTLNEVDAPFLQNMAMSFAVIFSQEYMEKLLKDGKPQQLNQQPLGTGPFVFERYQKDAQIRYKANRDYWDKEDGPKVDNLIFAITKDPSVRAQKLKAGECHVMSFPLPADVKRLRQDSNLKVLSNPGFNVGSIYYNTEKELLKKPEVRVALDLAMNKPAIIKAVYGEQGVLAHGPMPTTQWSYDDTLKSRPQDIEKARTLLKEAGYPNGFEVTLWSLPVARPYNPNGRLMAEMVQADWAKIGVKANILTYEWGEYLKRVQKGEHDIVMMGWTGDNGDPDNWLGNLLSCAAVGGSNNSRFCYKPFDDLIIKAKRVSDPKERTQLYKEAQKIFHEQMPMSPIGTSIVNVPMSKRVEGFKISPFGMFQFNGVSLK</sequence>
<dbReference type="EMBL" id="AYXT01000012">
    <property type="protein sequence ID" value="ETF01334.1"/>
    <property type="molecule type" value="Genomic_DNA"/>
</dbReference>
<dbReference type="Pfam" id="PF00496">
    <property type="entry name" value="SBP_bac_5"/>
    <property type="match status" value="1"/>
</dbReference>
<dbReference type="STRING" id="1424334.W822_18960"/>
<dbReference type="HOGENOM" id="CLU_017028_7_0_4"/>
<accession>V8QQR7</accession>
<keyword evidence="6" id="KW-1185">Reference proteome</keyword>
<dbReference type="Proteomes" id="UP000018733">
    <property type="component" value="Unassembled WGS sequence"/>
</dbReference>
<dbReference type="PIRSF" id="PIRSF002741">
    <property type="entry name" value="MppA"/>
    <property type="match status" value="1"/>
</dbReference>
<organism evidence="5 6">
    <name type="scientific">Advenella kashmirensis W13003</name>
    <dbReference type="NCBI Taxonomy" id="1424334"/>
    <lineage>
        <taxon>Bacteria</taxon>
        <taxon>Pseudomonadati</taxon>
        <taxon>Pseudomonadota</taxon>
        <taxon>Betaproteobacteria</taxon>
        <taxon>Burkholderiales</taxon>
        <taxon>Alcaligenaceae</taxon>
    </lineage>
</organism>
<dbReference type="PANTHER" id="PTHR30290">
    <property type="entry name" value="PERIPLASMIC BINDING COMPONENT OF ABC TRANSPORTER"/>
    <property type="match status" value="1"/>
</dbReference>
<evidence type="ECO:0000313" key="6">
    <source>
        <dbReference type="Proteomes" id="UP000018733"/>
    </source>
</evidence>
<dbReference type="GO" id="GO:0042938">
    <property type="term" value="P:dipeptide transport"/>
    <property type="evidence" value="ECO:0007669"/>
    <property type="project" value="TreeGrafter"/>
</dbReference>
<dbReference type="Gene3D" id="3.10.105.10">
    <property type="entry name" value="Dipeptide-binding Protein, Domain 3"/>
    <property type="match status" value="1"/>
</dbReference>
<dbReference type="InterPro" id="IPR030678">
    <property type="entry name" value="Peptide/Ni-bd"/>
</dbReference>
<dbReference type="GO" id="GO:0043190">
    <property type="term" value="C:ATP-binding cassette (ABC) transporter complex"/>
    <property type="evidence" value="ECO:0007669"/>
    <property type="project" value="InterPro"/>
</dbReference>
<dbReference type="InterPro" id="IPR023765">
    <property type="entry name" value="SBP_5_CS"/>
</dbReference>
<evidence type="ECO:0000313" key="5">
    <source>
        <dbReference type="EMBL" id="ETF01334.1"/>
    </source>
</evidence>
<dbReference type="PANTHER" id="PTHR30290:SF38">
    <property type="entry name" value="D,D-DIPEPTIDE-BINDING PERIPLASMIC PROTEIN DDPA-RELATED"/>
    <property type="match status" value="1"/>
</dbReference>
<name>V8QQR7_9BURK</name>
<evidence type="ECO:0000256" key="3">
    <source>
        <dbReference type="SAM" id="SignalP"/>
    </source>
</evidence>
<proteinExistence type="inferred from homology"/>
<feature type="domain" description="Solute-binding protein family 5" evidence="4">
    <location>
        <begin position="69"/>
        <end position="450"/>
    </location>
</feature>
<evidence type="ECO:0000256" key="2">
    <source>
        <dbReference type="ARBA" id="ARBA00022729"/>
    </source>
</evidence>
<feature type="chain" id="PRO_5004771912" evidence="3">
    <location>
        <begin position="24"/>
        <end position="532"/>
    </location>
</feature>
<dbReference type="OrthoDB" id="9801799at2"/>
<dbReference type="CDD" id="cd08493">
    <property type="entry name" value="PBP2_DppA_like"/>
    <property type="match status" value="1"/>
</dbReference>
<dbReference type="Gene3D" id="3.90.76.10">
    <property type="entry name" value="Dipeptide-binding Protein, Domain 1"/>
    <property type="match status" value="1"/>
</dbReference>
<dbReference type="SUPFAM" id="SSF53850">
    <property type="entry name" value="Periplasmic binding protein-like II"/>
    <property type="match status" value="1"/>
</dbReference>
<dbReference type="PATRIC" id="fig|1424334.3.peg.3810"/>
<dbReference type="Gene3D" id="3.40.190.10">
    <property type="entry name" value="Periplasmic binding protein-like II"/>
    <property type="match status" value="1"/>
</dbReference>
<reference evidence="5 6" key="1">
    <citation type="journal article" date="2014" name="Genome Announc.">
        <title>Draft Genome Sequence of Advenella kashmirensis Strain W13003, a Polycyclic Aromatic Hydrocarbon-Degrading Bacterium.</title>
        <authorList>
            <person name="Wang X."/>
            <person name="Jin D."/>
            <person name="Zhou L."/>
            <person name="Wu L."/>
            <person name="An W."/>
            <person name="Zhao L."/>
        </authorList>
    </citation>
    <scope>NUCLEOTIDE SEQUENCE [LARGE SCALE GENOMIC DNA]</scope>
    <source>
        <strain evidence="5 6">W13003</strain>
    </source>
</reference>
<dbReference type="RefSeq" id="WP_024006724.1">
    <property type="nucleotide sequence ID" value="NZ_KI650981.1"/>
</dbReference>
<protein>
    <submittedName>
        <fullName evidence="5">ABC transporter</fullName>
    </submittedName>
</protein>
<comment type="caution">
    <text evidence="5">The sequence shown here is derived from an EMBL/GenBank/DDBJ whole genome shotgun (WGS) entry which is preliminary data.</text>
</comment>
<feature type="signal peptide" evidence="3">
    <location>
        <begin position="1"/>
        <end position="23"/>
    </location>
</feature>
<dbReference type="GO" id="GO:0030288">
    <property type="term" value="C:outer membrane-bounded periplasmic space"/>
    <property type="evidence" value="ECO:0007669"/>
    <property type="project" value="TreeGrafter"/>
</dbReference>
<dbReference type="eggNOG" id="COG0747">
    <property type="taxonomic scope" value="Bacteria"/>
</dbReference>
<comment type="similarity">
    <text evidence="1">Belongs to the bacterial solute-binding protein 5 family.</text>
</comment>
<gene>
    <name evidence="5" type="ORF">W822_18960</name>
</gene>
<evidence type="ECO:0000259" key="4">
    <source>
        <dbReference type="Pfam" id="PF00496"/>
    </source>
</evidence>
<dbReference type="AlphaFoldDB" id="V8QQR7"/>
<dbReference type="InterPro" id="IPR039424">
    <property type="entry name" value="SBP_5"/>
</dbReference>
<dbReference type="InterPro" id="IPR000914">
    <property type="entry name" value="SBP_5_dom"/>
</dbReference>
<evidence type="ECO:0000256" key="1">
    <source>
        <dbReference type="ARBA" id="ARBA00005695"/>
    </source>
</evidence>
<dbReference type="PROSITE" id="PS01040">
    <property type="entry name" value="SBP_BACTERIAL_5"/>
    <property type="match status" value="1"/>
</dbReference>
<dbReference type="FunFam" id="3.40.190.10:FF:000036">
    <property type="entry name" value="Dipeptide ABC transporter, substrate-binding protein"/>
    <property type="match status" value="1"/>
</dbReference>
<dbReference type="GO" id="GO:1904680">
    <property type="term" value="F:peptide transmembrane transporter activity"/>
    <property type="evidence" value="ECO:0007669"/>
    <property type="project" value="TreeGrafter"/>
</dbReference>
<keyword evidence="2 3" id="KW-0732">Signal</keyword>